<feature type="signal peptide" evidence="1">
    <location>
        <begin position="1"/>
        <end position="25"/>
    </location>
</feature>
<gene>
    <name evidence="2" type="ORF">EVG20_g11336</name>
</gene>
<reference evidence="2 3" key="1">
    <citation type="submission" date="2019-02" db="EMBL/GenBank/DDBJ databases">
        <title>Genome sequencing of the rare red list fungi Dentipellis fragilis.</title>
        <authorList>
            <person name="Buettner E."/>
            <person name="Kellner H."/>
        </authorList>
    </citation>
    <scope>NUCLEOTIDE SEQUENCE [LARGE SCALE GENOMIC DNA]</scope>
    <source>
        <strain evidence="2 3">DSM 105465</strain>
    </source>
</reference>
<organism evidence="2 3">
    <name type="scientific">Dentipellis fragilis</name>
    <dbReference type="NCBI Taxonomy" id="205917"/>
    <lineage>
        <taxon>Eukaryota</taxon>
        <taxon>Fungi</taxon>
        <taxon>Dikarya</taxon>
        <taxon>Basidiomycota</taxon>
        <taxon>Agaricomycotina</taxon>
        <taxon>Agaricomycetes</taxon>
        <taxon>Russulales</taxon>
        <taxon>Hericiaceae</taxon>
        <taxon>Dentipellis</taxon>
    </lineage>
</organism>
<sequence>MYATHLSFPLTIFAVSSAIWDMAHSDLLNIQRTTCGNCRCPSPLETRLLTLLPILHIDKLSLSLSPLLPPSPVAHSSHPRNVHAHIDGSTWLTEEGTHRRDTREDSQVHRHVIRSLPLLLLPPAHALSPASAPFYPHPPVLPCPCSLSPAPLSCTPIRSQHMHPCILQRALLPMPLLGAMHPRSRALALPRHAYVLHPRALRAACGYALLWHLCLTLMPARCLAVAVAHCHAASSTPALASCSPLRTPSLQRSSPVPRFASSLPRQRHTPAHMPMCVLARALGLSDSPARTLRPLRCLATHALQPVPEPSHPNLRVPACSRPRACTPHCALGVVLSWSHPFRGCAPFPATCPHAIRTSMSTLTLSEPLRVCVAYIGAPAHAASHS</sequence>
<name>A0A4Y9XL56_9AGAM</name>
<evidence type="ECO:0000313" key="2">
    <source>
        <dbReference type="EMBL" id="TFY50775.1"/>
    </source>
</evidence>
<evidence type="ECO:0000256" key="1">
    <source>
        <dbReference type="SAM" id="SignalP"/>
    </source>
</evidence>
<dbReference type="EMBL" id="SEOQ01001705">
    <property type="protein sequence ID" value="TFY50775.1"/>
    <property type="molecule type" value="Genomic_DNA"/>
</dbReference>
<accession>A0A4Y9XL56</accession>
<protein>
    <submittedName>
        <fullName evidence="2">Uncharacterized protein</fullName>
    </submittedName>
</protein>
<comment type="caution">
    <text evidence="2">The sequence shown here is derived from an EMBL/GenBank/DDBJ whole genome shotgun (WGS) entry which is preliminary data.</text>
</comment>
<dbReference type="AlphaFoldDB" id="A0A4Y9XL56"/>
<keyword evidence="3" id="KW-1185">Reference proteome</keyword>
<dbReference type="Proteomes" id="UP000298327">
    <property type="component" value="Unassembled WGS sequence"/>
</dbReference>
<evidence type="ECO:0000313" key="3">
    <source>
        <dbReference type="Proteomes" id="UP000298327"/>
    </source>
</evidence>
<feature type="chain" id="PRO_5021358994" evidence="1">
    <location>
        <begin position="26"/>
        <end position="385"/>
    </location>
</feature>
<keyword evidence="1" id="KW-0732">Signal</keyword>
<proteinExistence type="predicted"/>